<dbReference type="Proteomes" id="UP000323506">
    <property type="component" value="Chromosome D02"/>
</dbReference>
<dbReference type="AlphaFoldDB" id="A0A5D2DJF9"/>
<gene>
    <name evidence="1" type="ORF">ES288_D02G248600v1</name>
</gene>
<evidence type="ECO:0000313" key="2">
    <source>
        <dbReference type="Proteomes" id="UP000323506"/>
    </source>
</evidence>
<organism evidence="1 2">
    <name type="scientific">Gossypium darwinii</name>
    <name type="common">Darwin's cotton</name>
    <name type="synonym">Gossypium barbadense var. darwinii</name>
    <dbReference type="NCBI Taxonomy" id="34276"/>
    <lineage>
        <taxon>Eukaryota</taxon>
        <taxon>Viridiplantae</taxon>
        <taxon>Streptophyta</taxon>
        <taxon>Embryophyta</taxon>
        <taxon>Tracheophyta</taxon>
        <taxon>Spermatophyta</taxon>
        <taxon>Magnoliopsida</taxon>
        <taxon>eudicotyledons</taxon>
        <taxon>Gunneridae</taxon>
        <taxon>Pentapetalae</taxon>
        <taxon>rosids</taxon>
        <taxon>malvids</taxon>
        <taxon>Malvales</taxon>
        <taxon>Malvaceae</taxon>
        <taxon>Malvoideae</taxon>
        <taxon>Gossypium</taxon>
    </lineage>
</organism>
<accession>A0A5D2DJF9</accession>
<proteinExistence type="predicted"/>
<protein>
    <submittedName>
        <fullName evidence="1">Uncharacterized protein</fullName>
    </submittedName>
</protein>
<sequence>MEYKGLNLHEAVDYVIKNSQFIVICSLQNHSFCFQKFLFCFALIRSLLSSPMVVCCPLITTFRAAIFPSFTALSDTLFHHLFLVYNIPKIFQLSVHSISFRSLIQI</sequence>
<reference evidence="1 2" key="1">
    <citation type="submission" date="2019-06" db="EMBL/GenBank/DDBJ databases">
        <title>WGS assembly of Gossypium darwinii.</title>
        <authorList>
            <person name="Chen Z.J."/>
            <person name="Sreedasyam A."/>
            <person name="Ando A."/>
            <person name="Song Q."/>
            <person name="De L."/>
            <person name="Hulse-Kemp A."/>
            <person name="Ding M."/>
            <person name="Ye W."/>
            <person name="Kirkbride R."/>
            <person name="Jenkins J."/>
            <person name="Plott C."/>
            <person name="Lovell J."/>
            <person name="Lin Y.-M."/>
            <person name="Vaughn R."/>
            <person name="Liu B."/>
            <person name="Li W."/>
            <person name="Simpson S."/>
            <person name="Scheffler B."/>
            <person name="Saski C."/>
            <person name="Grover C."/>
            <person name="Hu G."/>
            <person name="Conover J."/>
            <person name="Carlson J."/>
            <person name="Shu S."/>
            <person name="Boston L."/>
            <person name="Williams M."/>
            <person name="Peterson D."/>
            <person name="Mcgee K."/>
            <person name="Jones D."/>
            <person name="Wendel J."/>
            <person name="Stelly D."/>
            <person name="Grimwood J."/>
            <person name="Schmutz J."/>
        </authorList>
    </citation>
    <scope>NUCLEOTIDE SEQUENCE [LARGE SCALE GENOMIC DNA]</scope>
    <source>
        <strain evidence="1">1808015.09</strain>
    </source>
</reference>
<name>A0A5D2DJF9_GOSDA</name>
<keyword evidence="2" id="KW-1185">Reference proteome</keyword>
<evidence type="ECO:0000313" key="1">
    <source>
        <dbReference type="EMBL" id="TYG80842.1"/>
    </source>
</evidence>
<dbReference type="EMBL" id="CM017702">
    <property type="protein sequence ID" value="TYG80842.1"/>
    <property type="molecule type" value="Genomic_DNA"/>
</dbReference>